<dbReference type="OrthoDB" id="1918685at2759"/>
<dbReference type="RefSeq" id="XP_031871210.1">
    <property type="nucleotide sequence ID" value="XM_032011517.1"/>
</dbReference>
<dbReference type="InterPro" id="IPR000953">
    <property type="entry name" value="Chromo/chromo_shadow_dom"/>
</dbReference>
<dbReference type="Gene3D" id="2.40.50.40">
    <property type="match status" value="1"/>
</dbReference>
<evidence type="ECO:0000256" key="1">
    <source>
        <dbReference type="ARBA" id="ARBA00011353"/>
    </source>
</evidence>
<evidence type="ECO:0000313" key="4">
    <source>
        <dbReference type="Proteomes" id="UP000254866"/>
    </source>
</evidence>
<dbReference type="GeneID" id="43595743"/>
<proteinExistence type="predicted"/>
<feature type="domain" description="Chromo" evidence="2">
    <location>
        <begin position="81"/>
        <end position="141"/>
    </location>
</feature>
<organism evidence="3 4">
    <name type="scientific">Venustampulla echinocandica</name>
    <dbReference type="NCBI Taxonomy" id="2656787"/>
    <lineage>
        <taxon>Eukaryota</taxon>
        <taxon>Fungi</taxon>
        <taxon>Dikarya</taxon>
        <taxon>Ascomycota</taxon>
        <taxon>Pezizomycotina</taxon>
        <taxon>Leotiomycetes</taxon>
        <taxon>Helotiales</taxon>
        <taxon>Pleuroascaceae</taxon>
        <taxon>Venustampulla</taxon>
    </lineage>
</organism>
<protein>
    <recommendedName>
        <fullName evidence="2">Chromo domain-containing protein</fullName>
    </recommendedName>
</protein>
<dbReference type="SUPFAM" id="SSF54160">
    <property type="entry name" value="Chromo domain-like"/>
    <property type="match status" value="1"/>
</dbReference>
<dbReference type="SMART" id="SM00298">
    <property type="entry name" value="CHROMO"/>
    <property type="match status" value="1"/>
</dbReference>
<dbReference type="Proteomes" id="UP000254866">
    <property type="component" value="Unassembled WGS sequence"/>
</dbReference>
<dbReference type="AlphaFoldDB" id="A0A370TST3"/>
<comment type="subunit">
    <text evidence="1">Component of the NuA4 histone acetyltransferase complex.</text>
</comment>
<dbReference type="PROSITE" id="PS50013">
    <property type="entry name" value="CHROMO_2"/>
    <property type="match status" value="1"/>
</dbReference>
<name>A0A370TST3_9HELO</name>
<dbReference type="STRING" id="2656787.A0A370TST3"/>
<accession>A0A370TST3</accession>
<dbReference type="InterPro" id="IPR023780">
    <property type="entry name" value="Chromo_domain"/>
</dbReference>
<keyword evidence="4" id="KW-1185">Reference proteome</keyword>
<dbReference type="EMBL" id="NPIC01000002">
    <property type="protein sequence ID" value="RDL38554.1"/>
    <property type="molecule type" value="Genomic_DNA"/>
</dbReference>
<dbReference type="InterPro" id="IPR016197">
    <property type="entry name" value="Chromo-like_dom_sf"/>
</dbReference>
<evidence type="ECO:0000313" key="3">
    <source>
        <dbReference type="EMBL" id="RDL38554.1"/>
    </source>
</evidence>
<reference evidence="3 4" key="1">
    <citation type="journal article" date="2018" name="IMA Fungus">
        <title>IMA Genome-F 9: Draft genome sequence of Annulohypoxylon stygium, Aspergillus mulundensis, Berkeleyomyces basicola (syn. Thielaviopsis basicola), Ceratocystis smalleyi, two Cercospora beticola strains, Coleophoma cylindrospora, Fusarium fracticaudum, Phialophora cf. hyalina, and Morchella septimelata.</title>
        <authorList>
            <person name="Wingfield B.D."/>
            <person name="Bills G.F."/>
            <person name="Dong Y."/>
            <person name="Huang W."/>
            <person name="Nel W.J."/>
            <person name="Swalarsk-Parry B.S."/>
            <person name="Vaghefi N."/>
            <person name="Wilken P.M."/>
            <person name="An Z."/>
            <person name="de Beer Z.W."/>
            <person name="De Vos L."/>
            <person name="Chen L."/>
            <person name="Duong T.A."/>
            <person name="Gao Y."/>
            <person name="Hammerbacher A."/>
            <person name="Kikkert J.R."/>
            <person name="Li Y."/>
            <person name="Li H."/>
            <person name="Li K."/>
            <person name="Li Q."/>
            <person name="Liu X."/>
            <person name="Ma X."/>
            <person name="Naidoo K."/>
            <person name="Pethybridge S.J."/>
            <person name="Sun J."/>
            <person name="Steenkamp E.T."/>
            <person name="van der Nest M.A."/>
            <person name="van Wyk S."/>
            <person name="Wingfield M.J."/>
            <person name="Xiong C."/>
            <person name="Yue Q."/>
            <person name="Zhang X."/>
        </authorList>
    </citation>
    <scope>NUCLEOTIDE SEQUENCE [LARGE SCALE GENOMIC DNA]</scope>
    <source>
        <strain evidence="3 4">BP 5553</strain>
    </source>
</reference>
<dbReference type="Pfam" id="PF00385">
    <property type="entry name" value="Chromo"/>
    <property type="match status" value="1"/>
</dbReference>
<evidence type="ECO:0000259" key="2">
    <source>
        <dbReference type="PROSITE" id="PS50013"/>
    </source>
</evidence>
<comment type="caution">
    <text evidence="3">The sequence shown here is derived from an EMBL/GenBank/DDBJ whole genome shotgun (WGS) entry which is preliminary data.</text>
</comment>
<dbReference type="GO" id="GO:0006338">
    <property type="term" value="P:chromatin remodeling"/>
    <property type="evidence" value="ECO:0007669"/>
    <property type="project" value="UniProtKB-ARBA"/>
</dbReference>
<sequence>MRVAKPKLSHAEGGDRLSHAIIGRMFIERGGGELEDDVPPVLKMALNNAQQSLNYLEDDIYEDDGDEESLASLETDDGQDHPPERILAQVKGRSNSGYYLVKWQDCPIIRSSWEVEDLFSNYPWVLDAWQIEKQRQAEGLAKPLDLVAFHKAVSGEEVAHTRRRALRRLRRKFKRVLSIVST</sequence>
<gene>
    <name evidence="3" type="ORF">BP5553_02894</name>
</gene>